<proteinExistence type="predicted"/>
<feature type="non-terminal residue" evidence="2">
    <location>
        <position position="1"/>
    </location>
</feature>
<feature type="region of interest" description="Disordered" evidence="1">
    <location>
        <begin position="133"/>
        <end position="172"/>
    </location>
</feature>
<evidence type="ECO:0000313" key="2">
    <source>
        <dbReference type="EMBL" id="GAI33104.1"/>
    </source>
</evidence>
<accession>X1PQE3</accession>
<organism evidence="2">
    <name type="scientific">marine sediment metagenome</name>
    <dbReference type="NCBI Taxonomy" id="412755"/>
    <lineage>
        <taxon>unclassified sequences</taxon>
        <taxon>metagenomes</taxon>
        <taxon>ecological metagenomes</taxon>
    </lineage>
</organism>
<reference evidence="2" key="1">
    <citation type="journal article" date="2014" name="Front. Microbiol.">
        <title>High frequency of phylogenetically diverse reductive dehalogenase-homologous genes in deep subseafloor sedimentary metagenomes.</title>
        <authorList>
            <person name="Kawai M."/>
            <person name="Futagami T."/>
            <person name="Toyoda A."/>
            <person name="Takaki Y."/>
            <person name="Nishi S."/>
            <person name="Hori S."/>
            <person name="Arai W."/>
            <person name="Tsubouchi T."/>
            <person name="Morono Y."/>
            <person name="Uchiyama I."/>
            <person name="Ito T."/>
            <person name="Fujiyama A."/>
            <person name="Inagaki F."/>
            <person name="Takami H."/>
        </authorList>
    </citation>
    <scope>NUCLEOTIDE SEQUENCE</scope>
    <source>
        <strain evidence="2">Expedition CK06-06</strain>
    </source>
</reference>
<dbReference type="EMBL" id="BARV01032273">
    <property type="protein sequence ID" value="GAI33104.1"/>
    <property type="molecule type" value="Genomic_DNA"/>
</dbReference>
<comment type="caution">
    <text evidence="2">The sequence shown here is derived from an EMBL/GenBank/DDBJ whole genome shotgun (WGS) entry which is preliminary data.</text>
</comment>
<feature type="compositionally biased region" description="Basic and acidic residues" evidence="1">
    <location>
        <begin position="140"/>
        <end position="164"/>
    </location>
</feature>
<evidence type="ECO:0000256" key="1">
    <source>
        <dbReference type="SAM" id="MobiDB-lite"/>
    </source>
</evidence>
<gene>
    <name evidence="2" type="ORF">S06H3_50921</name>
</gene>
<sequence>FLNPEVTDEVVIETKLPETVLKKAGLSLSDEDLKRFKNLTEKLIGTIKPSKMSLWSEDIAGDIAKSEAAHKFWTGAHISEGGKLFGAVFFGKFREGMQSVAGEDEIKQKKFYERHNPSLHKYLGSSAAQGLGVGFGQAPKKPEISAEELKRRKEPYVQPKREKSQVQPIIQT</sequence>
<dbReference type="AlphaFoldDB" id="X1PQE3"/>
<name>X1PQE3_9ZZZZ</name>
<protein>
    <submittedName>
        <fullName evidence="2">Uncharacterized protein</fullName>
    </submittedName>
</protein>